<dbReference type="GeneID" id="69017125"/>
<evidence type="ECO:0000313" key="5">
    <source>
        <dbReference type="Proteomes" id="UP000613401"/>
    </source>
</evidence>
<evidence type="ECO:0000256" key="1">
    <source>
        <dbReference type="ARBA" id="ARBA00010790"/>
    </source>
</evidence>
<evidence type="ECO:0000313" key="4">
    <source>
        <dbReference type="EMBL" id="KAF3799803.1"/>
    </source>
</evidence>
<reference evidence="4" key="2">
    <citation type="submission" date="2020-03" db="EMBL/GenBank/DDBJ databases">
        <authorList>
            <person name="Fu F.-F."/>
            <person name="Chen J."/>
        </authorList>
    </citation>
    <scope>NUCLEOTIDE SEQUENCE</scope>
    <source>
        <strain evidence="4">Lc1</strain>
    </source>
</reference>
<feature type="signal peptide" evidence="2">
    <location>
        <begin position="1"/>
        <end position="16"/>
    </location>
</feature>
<dbReference type="Pfam" id="PF05199">
    <property type="entry name" value="GMC_oxred_C"/>
    <property type="match status" value="1"/>
</dbReference>
<protein>
    <submittedName>
        <fullName evidence="4">Oxygen-dependent choline dehydrogenase</fullName>
    </submittedName>
</protein>
<dbReference type="SUPFAM" id="SSF51905">
    <property type="entry name" value="FAD/NAD(P)-binding domain"/>
    <property type="match status" value="1"/>
</dbReference>
<organism evidence="4 5">
    <name type="scientific">Colletotrichum gloeosporioides</name>
    <name type="common">Anthracnose fungus</name>
    <name type="synonym">Glomerella cingulata</name>
    <dbReference type="NCBI Taxonomy" id="474922"/>
    <lineage>
        <taxon>Eukaryota</taxon>
        <taxon>Fungi</taxon>
        <taxon>Dikarya</taxon>
        <taxon>Ascomycota</taxon>
        <taxon>Pezizomycotina</taxon>
        <taxon>Sordariomycetes</taxon>
        <taxon>Hypocreomycetidae</taxon>
        <taxon>Glomerellales</taxon>
        <taxon>Glomerellaceae</taxon>
        <taxon>Colletotrichum</taxon>
        <taxon>Colletotrichum gloeosporioides species complex</taxon>
    </lineage>
</organism>
<dbReference type="RefSeq" id="XP_045258963.1">
    <property type="nucleotide sequence ID" value="XM_045409928.1"/>
</dbReference>
<dbReference type="InterPro" id="IPR000172">
    <property type="entry name" value="GMC_OxRdtase_N"/>
</dbReference>
<dbReference type="Proteomes" id="UP000613401">
    <property type="component" value="Unassembled WGS sequence"/>
</dbReference>
<dbReference type="GO" id="GO:0050660">
    <property type="term" value="F:flavin adenine dinucleotide binding"/>
    <property type="evidence" value="ECO:0007669"/>
    <property type="project" value="InterPro"/>
</dbReference>
<comment type="similarity">
    <text evidence="1">Belongs to the GMC oxidoreductase family.</text>
</comment>
<feature type="chain" id="PRO_5034137738" evidence="2">
    <location>
        <begin position="17"/>
        <end position="708"/>
    </location>
</feature>
<dbReference type="PANTHER" id="PTHR11552:SF213">
    <property type="entry name" value="DEHYDROGENASE, PUTATIVE-RELATED"/>
    <property type="match status" value="1"/>
</dbReference>
<dbReference type="PANTHER" id="PTHR11552">
    <property type="entry name" value="GLUCOSE-METHANOL-CHOLINE GMC OXIDOREDUCTASE"/>
    <property type="match status" value="1"/>
</dbReference>
<dbReference type="GO" id="GO:0016614">
    <property type="term" value="F:oxidoreductase activity, acting on CH-OH group of donors"/>
    <property type="evidence" value="ECO:0007669"/>
    <property type="project" value="InterPro"/>
</dbReference>
<dbReference type="PIRSF" id="PIRSF000137">
    <property type="entry name" value="Alcohol_oxidase"/>
    <property type="match status" value="1"/>
</dbReference>
<reference evidence="4" key="1">
    <citation type="journal article" date="2020" name="Phytopathology">
        <title>Genome sequence and comparative analysis of Colletotrichum gloeosporioides isolated from Liriodendron leaves.</title>
        <authorList>
            <person name="Fu F.F."/>
            <person name="Hao Z."/>
            <person name="Wang P."/>
            <person name="Lu Y."/>
            <person name="Xue L.J."/>
            <person name="Wei G."/>
            <person name="Tian Y."/>
            <person name="Baishi H."/>
            <person name="Xu H."/>
            <person name="Shi J."/>
            <person name="Cheng T."/>
            <person name="Wang G."/>
            <person name="Yi Y."/>
            <person name="Chen J."/>
        </authorList>
    </citation>
    <scope>NUCLEOTIDE SEQUENCE</scope>
    <source>
        <strain evidence="4">Lc1</strain>
    </source>
</reference>
<keyword evidence="5" id="KW-1185">Reference proteome</keyword>
<evidence type="ECO:0000259" key="3">
    <source>
        <dbReference type="PROSITE" id="PS00624"/>
    </source>
</evidence>
<name>A0A8H4FEV8_COLGL</name>
<feature type="domain" description="Glucose-methanol-choline oxidoreductase N-terminal" evidence="3">
    <location>
        <begin position="384"/>
        <end position="398"/>
    </location>
</feature>
<dbReference type="AlphaFoldDB" id="A0A8H4FEV8"/>
<dbReference type="InterPro" id="IPR012132">
    <property type="entry name" value="GMC_OxRdtase"/>
</dbReference>
<comment type="caution">
    <text evidence="4">The sequence shown here is derived from an EMBL/GenBank/DDBJ whole genome shotgun (WGS) entry which is preliminary data.</text>
</comment>
<dbReference type="SUPFAM" id="SSF54373">
    <property type="entry name" value="FAD-linked reductases, C-terminal domain"/>
    <property type="match status" value="1"/>
</dbReference>
<dbReference type="InterPro" id="IPR007867">
    <property type="entry name" value="GMC_OxRtase_C"/>
</dbReference>
<sequence length="708" mass="77043">MMRLTFCILLAQAVMGLPRHNPFINIKRQYDHDLPQNTTNEYDFVCIGSGPGGGHMCSNLAIAGFKVLLIEAGGDSGLQLIQSVPAMNLASTEDWSLAWEFYVNKYADTELDKRDSKMTYNTTDGKYWTAYNATGNLGTAATPDQIPDDAEPLGILYPRTGALGGCSRHNALFSLQPYDMDWDDMAELTGDDSYASENMRQYLNRFTNVAYQPHSLNSGSSGWYPMRYTSLITAATDIKIVSVLLAACTAFGKTIIGEVVATATYLASVLTSDINAPGQLMVPEVYQVPLVMRSDSRRGGVYDLIVDTALATNSDGSRKYHLDIMLDTLATKVTFDTSGEKPRANGVDYMSGAALYRADPRSKTSQPSGTGHVTATKEVIVAGGAYNTPQILKLSGVGPREELESLGIDVVLDLPGVGTNLQDRYEQTMVSKTPTSFALTEKCTWHPDPELDPCMKTFVDGTTQTTRGAYASNGIAIAMIRNSTTTERGEPDVILLGGPANFTGYYPGWSQGAVADSNHWAWIILKAHQRNNAGTVTLRSTDPRDTPLINFKRFNNDEDAAKDLTAIREGYEYARRVMENVVPIGGVLSGSNGSLASGLGEVFDGVFEEVWPGADVTDDALDQFIRDENWGHHAACSAPIGRDDDPMAVLDGDLRVRGIDGLRVSDLSACNRLPGFFPIMWIHQLVEKVADTIVAEYASLKWGVDVLV</sequence>
<dbReference type="InterPro" id="IPR036188">
    <property type="entry name" value="FAD/NAD-bd_sf"/>
</dbReference>
<accession>A0A8H4FEV8</accession>
<evidence type="ECO:0000256" key="2">
    <source>
        <dbReference type="SAM" id="SignalP"/>
    </source>
</evidence>
<dbReference type="EMBL" id="WVTB01000082">
    <property type="protein sequence ID" value="KAF3799803.1"/>
    <property type="molecule type" value="Genomic_DNA"/>
</dbReference>
<keyword evidence="2" id="KW-0732">Signal</keyword>
<dbReference type="Pfam" id="PF00732">
    <property type="entry name" value="GMC_oxred_N"/>
    <property type="match status" value="1"/>
</dbReference>
<dbReference type="PROSITE" id="PS00624">
    <property type="entry name" value="GMC_OXRED_2"/>
    <property type="match status" value="1"/>
</dbReference>
<dbReference type="Gene3D" id="3.30.560.10">
    <property type="entry name" value="Glucose Oxidase, domain 3"/>
    <property type="match status" value="1"/>
</dbReference>
<dbReference type="Gene3D" id="3.50.50.60">
    <property type="entry name" value="FAD/NAD(P)-binding domain"/>
    <property type="match status" value="1"/>
</dbReference>
<gene>
    <name evidence="4" type="ORF">GCG54_00009992</name>
</gene>
<proteinExistence type="inferred from homology"/>